<organism evidence="2 3">
    <name type="scientific">Panicum virgatum</name>
    <name type="common">Blackwell switchgrass</name>
    <dbReference type="NCBI Taxonomy" id="38727"/>
    <lineage>
        <taxon>Eukaryota</taxon>
        <taxon>Viridiplantae</taxon>
        <taxon>Streptophyta</taxon>
        <taxon>Embryophyta</taxon>
        <taxon>Tracheophyta</taxon>
        <taxon>Spermatophyta</taxon>
        <taxon>Magnoliopsida</taxon>
        <taxon>Liliopsida</taxon>
        <taxon>Poales</taxon>
        <taxon>Poaceae</taxon>
        <taxon>PACMAD clade</taxon>
        <taxon>Panicoideae</taxon>
        <taxon>Panicodae</taxon>
        <taxon>Paniceae</taxon>
        <taxon>Panicinae</taxon>
        <taxon>Panicum</taxon>
        <taxon>Panicum sect. Hiantes</taxon>
    </lineage>
</organism>
<dbReference type="EMBL" id="CM029054">
    <property type="protein sequence ID" value="KAG2536783.1"/>
    <property type="molecule type" value="Genomic_DNA"/>
</dbReference>
<sequence>MAGAGGDLYTAADRWTRGGTGGRAARHVRGEPIGRRRAPWISRGLGAQWPAARWRQRSPRPNPRLSGPNKQLRHHGRLRTSRCILLLLQPYSPLLVKML</sequence>
<feature type="region of interest" description="Disordered" evidence="1">
    <location>
        <begin position="1"/>
        <end position="33"/>
    </location>
</feature>
<dbReference type="Proteomes" id="UP000823388">
    <property type="component" value="Chromosome 9N"/>
</dbReference>
<evidence type="ECO:0000256" key="1">
    <source>
        <dbReference type="SAM" id="MobiDB-lite"/>
    </source>
</evidence>
<gene>
    <name evidence="2" type="ORF">PVAP13_9NG220273</name>
</gene>
<reference evidence="2" key="1">
    <citation type="submission" date="2020-05" db="EMBL/GenBank/DDBJ databases">
        <title>WGS assembly of Panicum virgatum.</title>
        <authorList>
            <person name="Lovell J.T."/>
            <person name="Jenkins J."/>
            <person name="Shu S."/>
            <person name="Juenger T.E."/>
            <person name="Schmutz J."/>
        </authorList>
    </citation>
    <scope>NUCLEOTIDE SEQUENCE</scope>
    <source>
        <strain evidence="2">AP13</strain>
    </source>
</reference>
<evidence type="ECO:0000313" key="3">
    <source>
        <dbReference type="Proteomes" id="UP000823388"/>
    </source>
</evidence>
<accession>A0A8T0MKC0</accession>
<name>A0A8T0MKC0_PANVG</name>
<keyword evidence="3" id="KW-1185">Reference proteome</keyword>
<dbReference type="AlphaFoldDB" id="A0A8T0MKC0"/>
<feature type="region of interest" description="Disordered" evidence="1">
    <location>
        <begin position="49"/>
        <end position="76"/>
    </location>
</feature>
<proteinExistence type="predicted"/>
<protein>
    <submittedName>
        <fullName evidence="2">Uncharacterized protein</fullName>
    </submittedName>
</protein>
<comment type="caution">
    <text evidence="2">The sequence shown here is derived from an EMBL/GenBank/DDBJ whole genome shotgun (WGS) entry which is preliminary data.</text>
</comment>
<evidence type="ECO:0000313" key="2">
    <source>
        <dbReference type="EMBL" id="KAG2536783.1"/>
    </source>
</evidence>